<dbReference type="Proteomes" id="UP001285521">
    <property type="component" value="Unassembled WGS sequence"/>
</dbReference>
<keyword evidence="1" id="KW-0472">Membrane</keyword>
<evidence type="ECO:0000256" key="1">
    <source>
        <dbReference type="SAM" id="Phobius"/>
    </source>
</evidence>
<dbReference type="EMBL" id="JAXAVW010000025">
    <property type="protein sequence ID" value="MDX8034201.1"/>
    <property type="molecule type" value="Genomic_DNA"/>
</dbReference>
<gene>
    <name evidence="2" type="ORF">SK803_28625</name>
</gene>
<keyword evidence="1" id="KW-1133">Transmembrane helix</keyword>
<reference evidence="2 3" key="1">
    <citation type="submission" date="2023-11" db="EMBL/GenBank/DDBJ databases">
        <title>Lentzea sokolovensis, sp. nov., Lentzea kristufkii, sp. nov., and Lentzea miocenensis, sp. nov., rare actinobacteria from Sokolov Coal Basin, Miocene lacustrine sediment, Czech Republic.</title>
        <authorList>
            <person name="Lara A."/>
            <person name="Kotroba L."/>
            <person name="Nouioui I."/>
            <person name="Neumann-Schaal M."/>
            <person name="Mast Y."/>
            <person name="Chronakova A."/>
        </authorList>
    </citation>
    <scope>NUCLEOTIDE SEQUENCE [LARGE SCALE GENOMIC DNA]</scope>
    <source>
        <strain evidence="2 3">BCCO 10_0856</strain>
    </source>
</reference>
<evidence type="ECO:0000313" key="2">
    <source>
        <dbReference type="EMBL" id="MDX8034201.1"/>
    </source>
</evidence>
<dbReference type="RefSeq" id="WP_319969224.1">
    <property type="nucleotide sequence ID" value="NZ_JAXAVW010000025.1"/>
</dbReference>
<accession>A0ABU4T7Q6</accession>
<name>A0ABU4T7Q6_9PSEU</name>
<evidence type="ECO:0000313" key="3">
    <source>
        <dbReference type="Proteomes" id="UP001285521"/>
    </source>
</evidence>
<feature type="transmembrane region" description="Helical" evidence="1">
    <location>
        <begin position="20"/>
        <end position="40"/>
    </location>
</feature>
<protein>
    <recommendedName>
        <fullName evidence="4">MYXO-CTERM domain-containing protein</fullName>
    </recommendedName>
</protein>
<evidence type="ECO:0008006" key="4">
    <source>
        <dbReference type="Google" id="ProtNLM"/>
    </source>
</evidence>
<comment type="caution">
    <text evidence="2">The sequence shown here is derived from an EMBL/GenBank/DDBJ whole genome shotgun (WGS) entry which is preliminary data.</text>
</comment>
<organism evidence="2 3">
    <name type="scientific">Lentzea miocenica</name>
    <dbReference type="NCBI Taxonomy" id="3095431"/>
    <lineage>
        <taxon>Bacteria</taxon>
        <taxon>Bacillati</taxon>
        <taxon>Actinomycetota</taxon>
        <taxon>Actinomycetes</taxon>
        <taxon>Pseudonocardiales</taxon>
        <taxon>Pseudonocardiaceae</taxon>
        <taxon>Lentzea</taxon>
    </lineage>
</organism>
<keyword evidence="3" id="KW-1185">Reference proteome</keyword>
<sequence length="46" mass="5251">MNSRRQDEDNLNAQSDVERVVAARSGLAAIAGLLVIWLVLRWIRHH</sequence>
<keyword evidence="1" id="KW-0812">Transmembrane</keyword>
<proteinExistence type="predicted"/>